<dbReference type="InterPro" id="IPR023343">
    <property type="entry name" value="Penicillin_amidase_dom1"/>
</dbReference>
<evidence type="ECO:0000256" key="5">
    <source>
        <dbReference type="PIRSR" id="PIRSR001227-2"/>
    </source>
</evidence>
<evidence type="ECO:0000256" key="6">
    <source>
        <dbReference type="SAM" id="MobiDB-lite"/>
    </source>
</evidence>
<feature type="binding site" evidence="5">
    <location>
        <position position="202"/>
    </location>
    <ligand>
        <name>Ca(2+)</name>
        <dbReference type="ChEBI" id="CHEBI:29108"/>
    </ligand>
</feature>
<dbReference type="Gene3D" id="2.30.120.10">
    <property type="match status" value="1"/>
</dbReference>
<protein>
    <submittedName>
        <fullName evidence="7">Peptidase S45</fullName>
    </submittedName>
</protein>
<evidence type="ECO:0000256" key="2">
    <source>
        <dbReference type="ARBA" id="ARBA00022801"/>
    </source>
</evidence>
<reference evidence="7" key="2">
    <citation type="submission" date="2020-09" db="EMBL/GenBank/DDBJ databases">
        <authorList>
            <person name="Sun Q."/>
            <person name="Zhou Y."/>
        </authorList>
    </citation>
    <scope>NUCLEOTIDE SEQUENCE</scope>
    <source>
        <strain evidence="7">CGMCC 1.14988</strain>
    </source>
</reference>
<name>A0A8J3AAS4_9ACTN</name>
<dbReference type="Gene3D" id="1.10.439.10">
    <property type="entry name" value="Penicillin Amidohydrolase, domain 1"/>
    <property type="match status" value="1"/>
</dbReference>
<feature type="binding site" evidence="5">
    <location>
        <position position="382"/>
    </location>
    <ligand>
        <name>Ca(2+)</name>
        <dbReference type="ChEBI" id="CHEBI:29108"/>
    </ligand>
</feature>
<keyword evidence="8" id="KW-1185">Reference proteome</keyword>
<evidence type="ECO:0000256" key="3">
    <source>
        <dbReference type="ARBA" id="ARBA00023145"/>
    </source>
</evidence>
<dbReference type="GO" id="GO:0016811">
    <property type="term" value="F:hydrolase activity, acting on carbon-nitrogen (but not peptide) bonds, in linear amides"/>
    <property type="evidence" value="ECO:0007669"/>
    <property type="project" value="InterPro"/>
</dbReference>
<feature type="region of interest" description="Disordered" evidence="6">
    <location>
        <begin position="245"/>
        <end position="269"/>
    </location>
</feature>
<keyword evidence="2" id="KW-0378">Hydrolase</keyword>
<comment type="similarity">
    <text evidence="1">Belongs to the peptidase S45 family.</text>
</comment>
<dbReference type="CDD" id="cd03747">
    <property type="entry name" value="Ntn_PGA_like"/>
    <property type="match status" value="1"/>
</dbReference>
<dbReference type="SUPFAM" id="SSF56235">
    <property type="entry name" value="N-terminal nucleophile aminohydrolases (Ntn hydrolases)"/>
    <property type="match status" value="1"/>
</dbReference>
<dbReference type="Proteomes" id="UP000650511">
    <property type="component" value="Unassembled WGS sequence"/>
</dbReference>
<dbReference type="Pfam" id="PF01804">
    <property type="entry name" value="Penicil_amidase"/>
    <property type="match status" value="1"/>
</dbReference>
<dbReference type="Gene3D" id="1.10.1400.10">
    <property type="match status" value="1"/>
</dbReference>
<dbReference type="Gene3D" id="3.60.20.10">
    <property type="entry name" value="Glutamine Phosphoribosylpyrophosphate, subunit 1, domain 1"/>
    <property type="match status" value="1"/>
</dbReference>
<dbReference type="EMBL" id="BMHA01000006">
    <property type="protein sequence ID" value="GGI06618.1"/>
    <property type="molecule type" value="Genomic_DNA"/>
</dbReference>
<dbReference type="RefSeq" id="WP_205745268.1">
    <property type="nucleotide sequence ID" value="NZ_BMHA01000006.1"/>
</dbReference>
<evidence type="ECO:0000313" key="7">
    <source>
        <dbReference type="EMBL" id="GGI06618.1"/>
    </source>
</evidence>
<comment type="cofactor">
    <cofactor evidence="5">
        <name>Ca(2+)</name>
        <dbReference type="ChEBI" id="CHEBI:29108"/>
    </cofactor>
    <text evidence="5">Binds 1 Ca(2+) ion per dimer.</text>
</comment>
<dbReference type="GO" id="GO:0046872">
    <property type="term" value="F:metal ion binding"/>
    <property type="evidence" value="ECO:0007669"/>
    <property type="project" value="UniProtKB-KW"/>
</dbReference>
<organism evidence="7 8">
    <name type="scientific">Egicoccus halophilus</name>
    <dbReference type="NCBI Taxonomy" id="1670830"/>
    <lineage>
        <taxon>Bacteria</taxon>
        <taxon>Bacillati</taxon>
        <taxon>Actinomycetota</taxon>
        <taxon>Nitriliruptoria</taxon>
        <taxon>Egicoccales</taxon>
        <taxon>Egicoccaceae</taxon>
        <taxon>Egicoccus</taxon>
    </lineage>
</organism>
<reference evidence="7" key="1">
    <citation type="journal article" date="2014" name="Int. J. Syst. Evol. Microbiol.">
        <title>Complete genome sequence of Corynebacterium casei LMG S-19264T (=DSM 44701T), isolated from a smear-ripened cheese.</title>
        <authorList>
            <consortium name="US DOE Joint Genome Institute (JGI-PGF)"/>
            <person name="Walter F."/>
            <person name="Albersmeier A."/>
            <person name="Kalinowski J."/>
            <person name="Ruckert C."/>
        </authorList>
    </citation>
    <scope>NUCLEOTIDE SEQUENCE</scope>
    <source>
        <strain evidence="7">CGMCC 1.14988</strain>
    </source>
</reference>
<dbReference type="GO" id="GO:0017000">
    <property type="term" value="P:antibiotic biosynthetic process"/>
    <property type="evidence" value="ECO:0007669"/>
    <property type="project" value="InterPro"/>
</dbReference>
<dbReference type="PIRSF" id="PIRSF001227">
    <property type="entry name" value="Pen_acylase"/>
    <property type="match status" value="1"/>
</dbReference>
<comment type="caution">
    <text evidence="7">The sequence shown here is derived from an EMBL/GenBank/DDBJ whole genome shotgun (WGS) entry which is preliminary data.</text>
</comment>
<keyword evidence="5" id="KW-0479">Metal-binding</keyword>
<dbReference type="AlphaFoldDB" id="A0A8J3AAS4"/>
<sequence>MGRVGTWFARGLTALVVLALLVALGVAATTTVLVRRSLPTLDGELAVPGLDARVSVQRDAAGIPTIVARTSDDLFRAQGYVHAQDRFWEMDVRRHITAGRVSELFGDTQLDTDRFVRTLGWRRVAEQELAILAPDTRRMLEAYAEGVNAWIGDQRGSRLSLEHALLPVAGARGYEAEPWTPVDSLAWLKAMAWDLRSNLEDELLRGRLQTVDLGDGRDWQELFPTYPYDRHETILSADDLASAADYDPADGTRDASDDATAGEAADDGEGEVAAALDAALAQAQQALAGAPQLLGDGAEDGIGSNSWVIAPERSATGGALLANDPHLGPAQPSLWYQVGLRCAEVTEDCPWHVAGFSFSGVPGIIIGQNADVAWGFTNLGPDVADLYVEQLDGDRYRTEDGWQDLEVTTEAIAIAGGGSEELTIRATRNGPLFSEVSAAGRDIAQGPQGAAGDQAAVHASGEVAFAVALRWTALEPANTMDGVPAFMRATDFESFRAAAADFLVPSQNLVYADVEGHIGYQAPGRIPVRSTGDGTVPVPGWTGEHTWERYLDFEELPFAFDPPDGQLVTANQAVLPPDEEPFLTVDPDAGYRARRIHELLGERDRLTLDDLLEIQLDNHNGNAEQLVPFLLAVDDVDDEAATAQRVLRDWDLQDDADAAGAAVFNATWAHLLRRTFTDELPDWAAPSGGSRWWEVVRALVDEPDSPWWDDRGTEQVETRDDVLAASLGDATTELVERFGDDPADWRWGAMHTLLLRHGTFGDSGIAPVEALFNRGPLEVAGGTSVVNANGWDASQGYEVTWVPSMRYLVDTNDLDAGRWIHLTGQSGRPFSTHYTDQAELWRDGGMLRLPFSSDAVDAAAEHTLTLTPGDATPPAG</sequence>
<dbReference type="PANTHER" id="PTHR34218:SF4">
    <property type="entry name" value="ACYL-HOMOSERINE LACTONE ACYLASE QUIP"/>
    <property type="match status" value="1"/>
</dbReference>
<dbReference type="InterPro" id="IPR002692">
    <property type="entry name" value="S45"/>
</dbReference>
<dbReference type="InterPro" id="IPR029055">
    <property type="entry name" value="Ntn_hydrolases_N"/>
</dbReference>
<evidence type="ECO:0000256" key="1">
    <source>
        <dbReference type="ARBA" id="ARBA00006586"/>
    </source>
</evidence>
<evidence type="ECO:0000256" key="4">
    <source>
        <dbReference type="PIRSR" id="PIRSR001227-1"/>
    </source>
</evidence>
<proteinExistence type="inferred from homology"/>
<dbReference type="InterPro" id="IPR043146">
    <property type="entry name" value="Penicillin_amidase_N_B-knob"/>
</dbReference>
<dbReference type="InterPro" id="IPR014395">
    <property type="entry name" value="Pen/GL7ACA/AHL_acylase"/>
</dbReference>
<evidence type="ECO:0000313" key="8">
    <source>
        <dbReference type="Proteomes" id="UP000650511"/>
    </source>
</evidence>
<gene>
    <name evidence="7" type="ORF">GCM10011354_19990</name>
</gene>
<keyword evidence="5" id="KW-0106">Calcium</keyword>
<dbReference type="PANTHER" id="PTHR34218">
    <property type="entry name" value="PEPTIDASE S45 PENICILLIN AMIDASE"/>
    <property type="match status" value="1"/>
</dbReference>
<keyword evidence="3" id="KW-0865">Zymogen</keyword>
<feature type="binding site" evidence="5">
    <location>
        <position position="385"/>
    </location>
    <ligand>
        <name>Ca(2+)</name>
        <dbReference type="ChEBI" id="CHEBI:29108"/>
    </ligand>
</feature>
<feature type="active site" description="Nucleophile" evidence="4">
    <location>
        <position position="304"/>
    </location>
</feature>
<accession>A0A8J3AAS4</accession>
<dbReference type="InterPro" id="IPR043147">
    <property type="entry name" value="Penicillin_amidase_A-knob"/>
</dbReference>